<evidence type="ECO:0000313" key="2">
    <source>
        <dbReference type="EMBL" id="CAB4322957.1"/>
    </source>
</evidence>
<gene>
    <name evidence="2" type="ORF">UFOPK1392_00698</name>
    <name evidence="3" type="ORF">UFOPK3733_00550</name>
</gene>
<dbReference type="PROSITE" id="PS00571">
    <property type="entry name" value="AMIDASES"/>
    <property type="match status" value="1"/>
</dbReference>
<dbReference type="AlphaFoldDB" id="A0A6J5YET8"/>
<dbReference type="InterPro" id="IPR036928">
    <property type="entry name" value="AS_sf"/>
</dbReference>
<dbReference type="InterPro" id="IPR023631">
    <property type="entry name" value="Amidase_dom"/>
</dbReference>
<feature type="domain" description="Amidase" evidence="1">
    <location>
        <begin position="17"/>
        <end position="172"/>
    </location>
</feature>
<feature type="domain" description="Amidase" evidence="1">
    <location>
        <begin position="191"/>
        <end position="361"/>
    </location>
</feature>
<dbReference type="PANTHER" id="PTHR11895">
    <property type="entry name" value="TRANSAMIDASE"/>
    <property type="match status" value="1"/>
</dbReference>
<proteinExistence type="predicted"/>
<name>A0A6J5YET8_9ZZZZ</name>
<evidence type="ECO:0000313" key="3">
    <source>
        <dbReference type="EMBL" id="CAB4928957.1"/>
    </source>
</evidence>
<organism evidence="2">
    <name type="scientific">freshwater metagenome</name>
    <dbReference type="NCBI Taxonomy" id="449393"/>
    <lineage>
        <taxon>unclassified sequences</taxon>
        <taxon>metagenomes</taxon>
        <taxon>ecological metagenomes</taxon>
    </lineage>
</organism>
<sequence>MSTFITPMSAVGSGPRLAVKDLIDVVGTPTTAGCKAVADHAQAATKDARCMAGARAADARIVGKTNLTELAATGVGTNPWFGTPVNPIDAARIPGGSSSGSAVAVGTDEADVAYGTDTGGSVRIPAACCGVVGLKTTFGRIPLDGVWPLGRTLDTVGPMARDVAGTELGMQLLEPGFARATAAATVVGRVATHADPVVDAAVDAALAAAGFEVVVVDPSEIEALGNAFVTLYFAELWDSDHHLAETDPAGLSDEVLEMIALGSALTSLHAEARAEANRLTESLCRIFERVQLLAMPTISILPPRLDDPLIGTTDITLELARFTPLANVTGLPALSLPVPVAGGGFPSSLQLIGPHSREDLLIATGDVVERAVAR</sequence>
<protein>
    <submittedName>
        <fullName evidence="2">Unannotated protein</fullName>
    </submittedName>
</protein>
<reference evidence="2" key="1">
    <citation type="submission" date="2020-05" db="EMBL/GenBank/DDBJ databases">
        <authorList>
            <person name="Chiriac C."/>
            <person name="Salcher M."/>
            <person name="Ghai R."/>
            <person name="Kavagutti S V."/>
        </authorList>
    </citation>
    <scope>NUCLEOTIDE SEQUENCE</scope>
</reference>
<dbReference type="EMBL" id="CAEMXZ010000021">
    <property type="protein sequence ID" value="CAB4322957.1"/>
    <property type="molecule type" value="Genomic_DNA"/>
</dbReference>
<evidence type="ECO:0000259" key="1">
    <source>
        <dbReference type="Pfam" id="PF01425"/>
    </source>
</evidence>
<dbReference type="InterPro" id="IPR020556">
    <property type="entry name" value="Amidase_CS"/>
</dbReference>
<dbReference type="PANTHER" id="PTHR11895:SF7">
    <property type="entry name" value="GLUTAMYL-TRNA(GLN) AMIDOTRANSFERASE SUBUNIT A, MITOCHONDRIAL"/>
    <property type="match status" value="1"/>
</dbReference>
<dbReference type="EMBL" id="CAFBNC010000017">
    <property type="protein sequence ID" value="CAB4928957.1"/>
    <property type="molecule type" value="Genomic_DNA"/>
</dbReference>
<dbReference type="Gene3D" id="3.90.1300.10">
    <property type="entry name" value="Amidase signature (AS) domain"/>
    <property type="match status" value="1"/>
</dbReference>
<dbReference type="InterPro" id="IPR000120">
    <property type="entry name" value="Amidase"/>
</dbReference>
<dbReference type="Pfam" id="PF01425">
    <property type="entry name" value="Amidase"/>
    <property type="match status" value="2"/>
</dbReference>
<dbReference type="GO" id="GO:0003824">
    <property type="term" value="F:catalytic activity"/>
    <property type="evidence" value="ECO:0007669"/>
    <property type="project" value="InterPro"/>
</dbReference>
<accession>A0A6J5YET8</accession>
<dbReference type="SUPFAM" id="SSF75304">
    <property type="entry name" value="Amidase signature (AS) enzymes"/>
    <property type="match status" value="1"/>
</dbReference>